<feature type="domain" description="Helicase C-terminal" evidence="3">
    <location>
        <begin position="521"/>
        <end position="682"/>
    </location>
</feature>
<evidence type="ECO:0000256" key="1">
    <source>
        <dbReference type="ARBA" id="ARBA00022801"/>
    </source>
</evidence>
<reference evidence="4 5" key="1">
    <citation type="journal article" date="2011" name="J. Bacteriol.">
        <title>Draft genome sequence of the anoxygenic filamentous phototrophic bacterium Oscillochloris trichoides subsp. DG-6.</title>
        <authorList>
            <person name="Kuznetsov B.B."/>
            <person name="Ivanovsky R.N."/>
            <person name="Keppen O.I."/>
            <person name="Sukhacheva M.V."/>
            <person name="Bumazhkin B.K."/>
            <person name="Patutina E.O."/>
            <person name="Beletsky A.V."/>
            <person name="Mardanov A.V."/>
            <person name="Baslerov R.V."/>
            <person name="Panteleeva A.N."/>
            <person name="Kolganova T.V."/>
            <person name="Ravin N.V."/>
            <person name="Skryabin K.G."/>
        </authorList>
    </citation>
    <scope>NUCLEOTIDE SEQUENCE [LARGE SCALE GENOMIC DNA]</scope>
    <source>
        <strain evidence="4 5">DG-6</strain>
    </source>
</reference>
<evidence type="ECO:0000259" key="2">
    <source>
        <dbReference type="PROSITE" id="PS51192"/>
    </source>
</evidence>
<dbReference type="SMART" id="SM00487">
    <property type="entry name" value="DEXDc"/>
    <property type="match status" value="1"/>
</dbReference>
<evidence type="ECO:0000313" key="5">
    <source>
        <dbReference type="Proteomes" id="UP000054010"/>
    </source>
</evidence>
<feature type="domain" description="Helicase ATP-binding" evidence="2">
    <location>
        <begin position="117"/>
        <end position="299"/>
    </location>
</feature>
<dbReference type="Gene3D" id="3.40.50.300">
    <property type="entry name" value="P-loop containing nucleotide triphosphate hydrolases"/>
    <property type="match status" value="1"/>
</dbReference>
<protein>
    <submittedName>
        <fullName evidence="4">Helicase</fullName>
    </submittedName>
</protein>
<evidence type="ECO:0000313" key="4">
    <source>
        <dbReference type="EMBL" id="EFO80003.1"/>
    </source>
</evidence>
<evidence type="ECO:0000259" key="3">
    <source>
        <dbReference type="PROSITE" id="PS51194"/>
    </source>
</evidence>
<dbReference type="HOGENOM" id="CLU_293852_0_0_0"/>
<dbReference type="PANTHER" id="PTHR45766">
    <property type="entry name" value="DNA ANNEALING HELICASE AND ENDONUCLEASE ZRANB3 FAMILY MEMBER"/>
    <property type="match status" value="1"/>
</dbReference>
<keyword evidence="4" id="KW-0067">ATP-binding</keyword>
<dbReference type="eggNOG" id="COG0553">
    <property type="taxonomic scope" value="Bacteria"/>
</dbReference>
<sequence length="1041" mass="118241">MQIRFQVGDVVAPNASPDRQGVIMTVLPPVAGSLRYRVFHGPDDIREYAEEQLIERRGHRPEDSWVQMLTGEHGLDITAFRARLTAARLANPLIDTLYALHSARITFIPFQFKPLLRLIRSDQPRLLIADEVGVGKTIEAGLILKELQSRQRLENILIVCPKALVTKWRTEMRRFDEDFRPLDGPALKYCFREAVADRAWPIEYSRAIAHLELLRIEEHLGGSIGKKQIVPGLRTLPPEVRFDLVIVDEAHHLRNPGTNSHELARFLCDASDAVLFLTATPVHIGATNLHALLALLRPDLFPNLQTFAATIEPNQYLFTAMRVIRASHQRPQWQTEVIANLEHAAATDWGRRVLSHDARFTGMLTLLRSGQPIADPERVRCLRDLEEIHSLAHVLNRTRRRDISQQFTQREPFTVLVPFNEPQRIFYQALIAFRRRILLLRYDQRVVRLLLDTLERQATSCLPALAATLEQFLHSRLLRLNTLTDTGEEEEFALPDELLEETETLLALARALPDADPKLNALDRLVSETLAGEGPGKLLVFSFFIHTLNYLLQRLRTAGVRVELITGRVADEDREHLRDRFRLPRSHSKAIDVLLSSEVGCEGLDYEFCDRLVNYDIPWNPMRIEQRIGRIDRFGQKSPKVKIFNFVTPDTVEERVFFRCFERLDIFRHTLGDLEAVLGDVVQQLTDVALDSNLTPAQAAERAQQLADNLVLAAEEQQRLEEESGSLLGLDDAFASDVHRMLESGRYVDPRDLYHLVANFVTGSEIGGRLSPHDPNATEHRLRLSRASRAVLAERVRHMRQDHDDRAARAFQQWLDGDEPDLALTFHQQTAVEQRSLPFITPVHVLARIAVAALRTENTPLVTRARVLAPELPVGRYLFSCRLWESQSIHPEVRLNIQACELETGEPVPALAPMLLTLLRDATPAATLALAEAPITTALEQLEAAAEHERRTELATLLERNENLIARRLASIEASYRSRSTRVSSELAVASDERIKRMKAGELARITDDYNRQRTAIESRRQADIYSSRIAAGILEVHHAK</sequence>
<dbReference type="GO" id="GO:0004386">
    <property type="term" value="F:helicase activity"/>
    <property type="evidence" value="ECO:0007669"/>
    <property type="project" value="UniProtKB-KW"/>
</dbReference>
<accession>E1IFI7</accession>
<dbReference type="EMBL" id="ADVR01000092">
    <property type="protein sequence ID" value="EFO80003.1"/>
    <property type="molecule type" value="Genomic_DNA"/>
</dbReference>
<name>E1IFI7_9CHLR</name>
<dbReference type="PROSITE" id="PS51192">
    <property type="entry name" value="HELICASE_ATP_BIND_1"/>
    <property type="match status" value="1"/>
</dbReference>
<keyword evidence="1" id="KW-0378">Hydrolase</keyword>
<dbReference type="SMART" id="SM00490">
    <property type="entry name" value="HELICc"/>
    <property type="match status" value="1"/>
</dbReference>
<dbReference type="STRING" id="765420.OSCT_2088"/>
<keyword evidence="4" id="KW-0547">Nucleotide-binding</keyword>
<dbReference type="AlphaFoldDB" id="E1IFI7"/>
<dbReference type="InterPro" id="IPR014001">
    <property type="entry name" value="Helicase_ATP-bd"/>
</dbReference>
<gene>
    <name evidence="4" type="ORF">OSCT_2088</name>
</gene>
<keyword evidence="5" id="KW-1185">Reference proteome</keyword>
<dbReference type="InterPro" id="IPR038718">
    <property type="entry name" value="SNF2-like_sf"/>
</dbReference>
<dbReference type="Pfam" id="PF00271">
    <property type="entry name" value="Helicase_C"/>
    <property type="match status" value="1"/>
</dbReference>
<dbReference type="Pfam" id="PF00176">
    <property type="entry name" value="SNF2-rel_dom"/>
    <property type="match status" value="1"/>
</dbReference>
<proteinExistence type="predicted"/>
<dbReference type="InterPro" id="IPR049730">
    <property type="entry name" value="SNF2/RAD54-like_C"/>
</dbReference>
<dbReference type="PANTHER" id="PTHR45766:SF6">
    <property type="entry name" value="SWI_SNF-RELATED MATRIX-ASSOCIATED ACTIN-DEPENDENT REGULATOR OF CHROMATIN SUBFAMILY A-LIKE PROTEIN 1"/>
    <property type="match status" value="1"/>
</dbReference>
<dbReference type="InterPro" id="IPR000330">
    <property type="entry name" value="SNF2_N"/>
</dbReference>
<dbReference type="PROSITE" id="PS51194">
    <property type="entry name" value="HELICASE_CTER"/>
    <property type="match status" value="1"/>
</dbReference>
<organism evidence="4 5">
    <name type="scientific">Oscillochloris trichoides DG-6</name>
    <dbReference type="NCBI Taxonomy" id="765420"/>
    <lineage>
        <taxon>Bacteria</taxon>
        <taxon>Bacillati</taxon>
        <taxon>Chloroflexota</taxon>
        <taxon>Chloroflexia</taxon>
        <taxon>Chloroflexales</taxon>
        <taxon>Chloroflexineae</taxon>
        <taxon>Oscillochloridaceae</taxon>
        <taxon>Oscillochloris</taxon>
    </lineage>
</organism>
<dbReference type="CDD" id="cd18793">
    <property type="entry name" value="SF2_C_SNF"/>
    <property type="match status" value="1"/>
</dbReference>
<dbReference type="SUPFAM" id="SSF52540">
    <property type="entry name" value="P-loop containing nucleoside triphosphate hydrolases"/>
    <property type="match status" value="2"/>
</dbReference>
<keyword evidence="4" id="KW-0347">Helicase</keyword>
<dbReference type="GO" id="GO:0016787">
    <property type="term" value="F:hydrolase activity"/>
    <property type="evidence" value="ECO:0007669"/>
    <property type="project" value="UniProtKB-KW"/>
</dbReference>
<dbReference type="Gene3D" id="3.40.50.10810">
    <property type="entry name" value="Tandem AAA-ATPase domain"/>
    <property type="match status" value="1"/>
</dbReference>
<dbReference type="Proteomes" id="UP000054010">
    <property type="component" value="Unassembled WGS sequence"/>
</dbReference>
<comment type="caution">
    <text evidence="4">The sequence shown here is derived from an EMBL/GenBank/DDBJ whole genome shotgun (WGS) entry which is preliminary data.</text>
</comment>
<dbReference type="InterPro" id="IPR001650">
    <property type="entry name" value="Helicase_C-like"/>
</dbReference>
<dbReference type="GO" id="GO:0005524">
    <property type="term" value="F:ATP binding"/>
    <property type="evidence" value="ECO:0007669"/>
    <property type="project" value="InterPro"/>
</dbReference>
<dbReference type="InterPro" id="IPR027417">
    <property type="entry name" value="P-loop_NTPase"/>
</dbReference>
<dbReference type="OrthoDB" id="9814088at2"/>